<dbReference type="Gene3D" id="2.60.120.10">
    <property type="entry name" value="Jelly Rolls"/>
    <property type="match status" value="1"/>
</dbReference>
<evidence type="ECO:0000313" key="3">
    <source>
        <dbReference type="Proteomes" id="UP000254134"/>
    </source>
</evidence>
<reference evidence="2 3" key="1">
    <citation type="submission" date="2018-07" db="EMBL/GenBank/DDBJ databases">
        <title>High-quality-draft genome sequence of Gaiella occulta.</title>
        <authorList>
            <person name="Severino R."/>
            <person name="Froufe H.J.C."/>
            <person name="Rainey F.A."/>
            <person name="Barroso C."/>
            <person name="Albuquerque L."/>
            <person name="Lobo-Da-Cunha A."/>
            <person name="Da Costa M.S."/>
            <person name="Egas C."/>
        </authorList>
    </citation>
    <scope>NUCLEOTIDE SEQUENCE [LARGE SCALE GENOMIC DNA]</scope>
    <source>
        <strain evidence="2 3">F2-233</strain>
    </source>
</reference>
<accession>A0A7M2YWP3</accession>
<proteinExistence type="predicted"/>
<name>A0A7M2YWP3_9ACTN</name>
<keyword evidence="3" id="KW-1185">Reference proteome</keyword>
<evidence type="ECO:0000313" key="2">
    <source>
        <dbReference type="EMBL" id="RDI74425.1"/>
    </source>
</evidence>
<organism evidence="2 3">
    <name type="scientific">Gaiella occulta</name>
    <dbReference type="NCBI Taxonomy" id="1002870"/>
    <lineage>
        <taxon>Bacteria</taxon>
        <taxon>Bacillati</taxon>
        <taxon>Actinomycetota</taxon>
        <taxon>Thermoleophilia</taxon>
        <taxon>Gaiellales</taxon>
        <taxon>Gaiellaceae</taxon>
        <taxon>Gaiella</taxon>
    </lineage>
</organism>
<dbReference type="Pfam" id="PF07883">
    <property type="entry name" value="Cupin_2"/>
    <property type="match status" value="1"/>
</dbReference>
<sequence length="227" mass="23393">MGVVSAHGSIPPRRGSELALETVRLGPGEALEAGDGGHDVLLFAFAGAGTLAGEPLPAGAAALLAQGEQAALAAGEGGLAAVRVTVGAGTDMHAPMGARERIVAIDDVEPGKATGSRSFQVLFGPHNGSTRATMFVGYIPPGRAPWHYHLYDEIVWVWRGPGRYHSGDTVEELPDGAAFRIAPRQVHIVENLSSERELAVLGIFTPAGSPSAAYLMPDVAAAAYVIG</sequence>
<feature type="domain" description="Cupin type-2" evidence="1">
    <location>
        <begin position="139"/>
        <end position="202"/>
    </location>
</feature>
<dbReference type="Proteomes" id="UP000254134">
    <property type="component" value="Unassembled WGS sequence"/>
</dbReference>
<dbReference type="AlphaFoldDB" id="A0A7M2YWP3"/>
<dbReference type="EMBL" id="QQZY01000004">
    <property type="protein sequence ID" value="RDI74425.1"/>
    <property type="molecule type" value="Genomic_DNA"/>
</dbReference>
<dbReference type="InterPro" id="IPR011051">
    <property type="entry name" value="RmlC_Cupin_sf"/>
</dbReference>
<reference evidence="3" key="2">
    <citation type="journal article" date="2019" name="MicrobiologyOpen">
        <title>High-quality draft genome sequence of Gaiella occulta isolated from a 150 meter deep mineral water borehole and comparison with the genome sequences of other deep-branching lineages of the phylum Actinobacteria.</title>
        <authorList>
            <person name="Severino R."/>
            <person name="Froufe H.J.C."/>
            <person name="Barroso C."/>
            <person name="Albuquerque L."/>
            <person name="Lobo-da-Cunha A."/>
            <person name="da Costa M.S."/>
            <person name="Egas C."/>
        </authorList>
    </citation>
    <scope>NUCLEOTIDE SEQUENCE [LARGE SCALE GENOMIC DNA]</scope>
    <source>
        <strain evidence="3">F2-233</strain>
    </source>
</reference>
<dbReference type="RefSeq" id="WP_114796418.1">
    <property type="nucleotide sequence ID" value="NZ_QQZY01000004.1"/>
</dbReference>
<evidence type="ECO:0000259" key="1">
    <source>
        <dbReference type="Pfam" id="PF07883"/>
    </source>
</evidence>
<dbReference type="SUPFAM" id="SSF51182">
    <property type="entry name" value="RmlC-like cupins"/>
    <property type="match status" value="1"/>
</dbReference>
<dbReference type="InterPro" id="IPR013096">
    <property type="entry name" value="Cupin_2"/>
</dbReference>
<protein>
    <submittedName>
        <fullName evidence="2">Cupin domain-containing protein</fullName>
    </submittedName>
</protein>
<dbReference type="InterPro" id="IPR014710">
    <property type="entry name" value="RmlC-like_jellyroll"/>
</dbReference>
<gene>
    <name evidence="2" type="ORF">Gocc_2001</name>
</gene>
<comment type="caution">
    <text evidence="2">The sequence shown here is derived from an EMBL/GenBank/DDBJ whole genome shotgun (WGS) entry which is preliminary data.</text>
</comment>
<dbReference type="OrthoDB" id="287918at2"/>